<evidence type="ECO:0000313" key="2">
    <source>
        <dbReference type="Proteomes" id="UP001596297"/>
    </source>
</evidence>
<dbReference type="EMBL" id="JBHSWD010000001">
    <property type="protein sequence ID" value="MFC6591630.1"/>
    <property type="molecule type" value="Genomic_DNA"/>
</dbReference>
<protein>
    <submittedName>
        <fullName evidence="1">Uncharacterized protein</fullName>
    </submittedName>
</protein>
<name>A0ABW1YBE3_9DEIO</name>
<dbReference type="Proteomes" id="UP001596297">
    <property type="component" value="Unassembled WGS sequence"/>
</dbReference>
<keyword evidence="2" id="KW-1185">Reference proteome</keyword>
<comment type="caution">
    <text evidence="1">The sequence shown here is derived from an EMBL/GenBank/DDBJ whole genome shotgun (WGS) entry which is preliminary data.</text>
</comment>
<sequence>MTSYRAGCGREWELTVSAPDLAYTEQAFAECPVCPHRVEPPDGPAFCVLRPSGTAHPFAALAGFEWPD</sequence>
<reference evidence="2" key="1">
    <citation type="journal article" date="2019" name="Int. J. Syst. Evol. Microbiol.">
        <title>The Global Catalogue of Microorganisms (GCM) 10K type strain sequencing project: providing services to taxonomists for standard genome sequencing and annotation.</title>
        <authorList>
            <consortium name="The Broad Institute Genomics Platform"/>
            <consortium name="The Broad Institute Genome Sequencing Center for Infectious Disease"/>
            <person name="Wu L."/>
            <person name="Ma J."/>
        </authorList>
    </citation>
    <scope>NUCLEOTIDE SEQUENCE [LARGE SCALE GENOMIC DNA]</scope>
    <source>
        <strain evidence="2">CGMCC 1.15772</strain>
    </source>
</reference>
<organism evidence="1 2">
    <name type="scientific">Deinococcus lacus</name>
    <dbReference type="NCBI Taxonomy" id="392561"/>
    <lineage>
        <taxon>Bacteria</taxon>
        <taxon>Thermotogati</taxon>
        <taxon>Deinococcota</taxon>
        <taxon>Deinococci</taxon>
        <taxon>Deinococcales</taxon>
        <taxon>Deinococcaceae</taxon>
        <taxon>Deinococcus</taxon>
    </lineage>
</organism>
<accession>A0ABW1YBE3</accession>
<gene>
    <name evidence="1" type="ORF">ACFP81_06130</name>
</gene>
<evidence type="ECO:0000313" key="1">
    <source>
        <dbReference type="EMBL" id="MFC6591630.1"/>
    </source>
</evidence>
<proteinExistence type="predicted"/>
<dbReference type="RefSeq" id="WP_380082633.1">
    <property type="nucleotide sequence ID" value="NZ_JBHSWD010000001.1"/>
</dbReference>